<reference evidence="8" key="4">
    <citation type="submission" date="2022-07" db="EMBL/GenBank/DDBJ databases">
        <title>Bacterial species isolated from the porcine tonsil microbiota.</title>
        <authorList>
            <person name="Oliveira I.M.F."/>
        </authorList>
    </citation>
    <scope>NUCLEOTIDE SEQUENCE</scope>
    <source>
        <strain evidence="8">8QC2O2</strain>
    </source>
</reference>
<dbReference type="HAMAP" id="MF_00122">
    <property type="entry name" value="GatC"/>
    <property type="match status" value="1"/>
</dbReference>
<comment type="catalytic activity">
    <reaction evidence="5 6">
        <text>L-glutamyl-tRNA(Gln) + L-glutamine + ATP + H2O = L-glutaminyl-tRNA(Gln) + L-glutamate + ADP + phosphate + H(+)</text>
        <dbReference type="Rhea" id="RHEA:17521"/>
        <dbReference type="Rhea" id="RHEA-COMP:9681"/>
        <dbReference type="Rhea" id="RHEA-COMP:9684"/>
        <dbReference type="ChEBI" id="CHEBI:15377"/>
        <dbReference type="ChEBI" id="CHEBI:15378"/>
        <dbReference type="ChEBI" id="CHEBI:29985"/>
        <dbReference type="ChEBI" id="CHEBI:30616"/>
        <dbReference type="ChEBI" id="CHEBI:43474"/>
        <dbReference type="ChEBI" id="CHEBI:58359"/>
        <dbReference type="ChEBI" id="CHEBI:78520"/>
        <dbReference type="ChEBI" id="CHEBI:78521"/>
        <dbReference type="ChEBI" id="CHEBI:456216"/>
    </reaction>
</comment>
<dbReference type="InterPro" id="IPR003837">
    <property type="entry name" value="GatC"/>
</dbReference>
<dbReference type="SUPFAM" id="SSF141000">
    <property type="entry name" value="Glu-tRNAGln amidotransferase C subunit"/>
    <property type="match status" value="1"/>
</dbReference>
<evidence type="ECO:0000313" key="12">
    <source>
        <dbReference type="Proteomes" id="UP000640299"/>
    </source>
</evidence>
<sequence>MTKVTSEQVEHVANLARLEVSQDEVNEFTQSLEKILNFAGQLDEVDTENVEPTFHVLDLQNVLREDKSESGIPQEQALLNAKEKEAGQFKVPAIMNEED</sequence>
<dbReference type="RefSeq" id="WP_025905135.1">
    <property type="nucleotide sequence ID" value="NZ_CAJVGN010000001.1"/>
</dbReference>
<evidence type="ECO:0000256" key="2">
    <source>
        <dbReference type="ARBA" id="ARBA00011123"/>
    </source>
</evidence>
<dbReference type="GO" id="GO:0050567">
    <property type="term" value="F:glutaminyl-tRNA synthase (glutamine-hydrolyzing) activity"/>
    <property type="evidence" value="ECO:0007669"/>
    <property type="project" value="UniProtKB-UniRule"/>
</dbReference>
<reference evidence="10" key="3">
    <citation type="submission" date="2021-02" db="EMBL/GenBank/DDBJ databases">
        <title>cfr and optrA-positive Staphylococcus spp.</title>
        <authorList>
            <person name="Chen L."/>
        </authorList>
    </citation>
    <scope>NUCLEOTIDE SEQUENCE</scope>
    <source>
        <strain evidence="10">GDQ20D70P</strain>
    </source>
</reference>
<reference evidence="9" key="5">
    <citation type="submission" date="2022-09" db="EMBL/GenBank/DDBJ databases">
        <authorList>
            <person name="De Moura G.S."/>
            <person name="Carvalho E."/>
            <person name="Ramos Sanchez E.M."/>
            <person name="Sellera F.P."/>
            <person name="Marques M.F.S."/>
            <person name="Heinemann M.B."/>
            <person name="De Vliegher S."/>
            <person name="Souza F.N."/>
            <person name="Mota R.A."/>
        </authorList>
    </citation>
    <scope>NUCLEOTIDE SEQUENCE</scope>
    <source>
        <strain evidence="9">BR656</strain>
    </source>
</reference>
<keyword evidence="6" id="KW-0067">ATP-binding</keyword>
<dbReference type="GO" id="GO:0006450">
    <property type="term" value="P:regulation of translational fidelity"/>
    <property type="evidence" value="ECO:0007669"/>
    <property type="project" value="InterPro"/>
</dbReference>
<evidence type="ECO:0000313" key="7">
    <source>
        <dbReference type="EMBL" id="ASE33704.1"/>
    </source>
</evidence>
<gene>
    <name evidence="6 10" type="primary">gatC</name>
    <name evidence="7" type="ORF">CEP64_03540</name>
    <name evidence="10" type="ORF">JRU67_04835</name>
    <name evidence="8" type="ORF">NQ032_13885</name>
    <name evidence="9" type="ORF">OWO77_12780</name>
</gene>
<dbReference type="EMBL" id="JANILD010000007">
    <property type="protein sequence ID" value="MCQ9304694.1"/>
    <property type="molecule type" value="Genomic_DNA"/>
</dbReference>
<evidence type="ECO:0000313" key="8">
    <source>
        <dbReference type="EMBL" id="MCQ9304694.1"/>
    </source>
</evidence>
<keyword evidence="6" id="KW-0648">Protein biosynthesis</keyword>
<reference evidence="11" key="1">
    <citation type="submission" date="2017-06" db="EMBL/GenBank/DDBJ databases">
        <title>FDA dAtabase for Regulatory Grade micrObial Sequences (FDA-ARGOS): Supporting development and validation of Infectious Disease Dx tests.</title>
        <authorList>
            <person name="Goldberg B."/>
            <person name="Campos J."/>
            <person name="Tallon L."/>
            <person name="Sadzewicz L."/>
            <person name="Sengamalay N."/>
            <person name="Ott S."/>
            <person name="Godinez A."/>
            <person name="Nagaraj S."/>
            <person name="Vavikolanu K."/>
            <person name="Nadendla S."/>
            <person name="George J."/>
            <person name="Geyer C."/>
            <person name="Sichtig H."/>
        </authorList>
    </citation>
    <scope>NUCLEOTIDE SEQUENCE [LARGE SCALE GENOMIC DNA]</scope>
    <source>
        <strain evidence="11">FDAARGOS_285</strain>
    </source>
</reference>
<dbReference type="GO" id="GO:0005524">
    <property type="term" value="F:ATP binding"/>
    <property type="evidence" value="ECO:0007669"/>
    <property type="project" value="UniProtKB-KW"/>
</dbReference>
<dbReference type="EC" id="6.3.5.-" evidence="6"/>
<evidence type="ECO:0000256" key="4">
    <source>
        <dbReference type="ARBA" id="ARBA00047380"/>
    </source>
</evidence>
<reference evidence="7" key="2">
    <citation type="submission" date="2017-12" db="EMBL/GenBank/DDBJ databases">
        <title>FDA dAtabase for Regulatory Grade micrObial Sequences (FDA-ARGOS): Supporting development and validation of Infectious Disease Dx tests.</title>
        <authorList>
            <person name="Campos J."/>
            <person name="Goldberg B."/>
            <person name="Tallon L."/>
            <person name="Sadzewicz L."/>
            <person name="Sengamalay N."/>
            <person name="Ott S."/>
            <person name="Godinez A."/>
            <person name="Nagaraj S."/>
            <person name="Vavikolanu K."/>
            <person name="Vyas G."/>
            <person name="Nadendla S."/>
            <person name="Aluvathingal J."/>
            <person name="Geyer C."/>
            <person name="Nandy P."/>
            <person name="Hobson J."/>
            <person name="Sichtig H."/>
        </authorList>
    </citation>
    <scope>NUCLEOTIDE SEQUENCE</scope>
    <source>
        <strain evidence="7">FDAARGOS_285</strain>
    </source>
</reference>
<keyword evidence="13" id="KW-1185">Reference proteome</keyword>
<evidence type="ECO:0000256" key="5">
    <source>
        <dbReference type="ARBA" id="ARBA00047913"/>
    </source>
</evidence>
<comment type="similarity">
    <text evidence="1 6">Belongs to the GatC family.</text>
</comment>
<comment type="subunit">
    <text evidence="2 6">Heterotrimer of A, B and C subunits.</text>
</comment>
<dbReference type="InterPro" id="IPR036113">
    <property type="entry name" value="Asp/Glu-ADT_sf_sub_c"/>
</dbReference>
<dbReference type="Proteomes" id="UP000197058">
    <property type="component" value="Chromosome"/>
</dbReference>
<dbReference type="GO" id="GO:0006412">
    <property type="term" value="P:translation"/>
    <property type="evidence" value="ECO:0007669"/>
    <property type="project" value="UniProtKB-UniRule"/>
</dbReference>
<evidence type="ECO:0000313" key="9">
    <source>
        <dbReference type="EMBL" id="MDL0117838.1"/>
    </source>
</evidence>
<keyword evidence="6 10" id="KW-0436">Ligase</keyword>
<dbReference type="NCBIfam" id="TIGR00135">
    <property type="entry name" value="gatC"/>
    <property type="match status" value="1"/>
</dbReference>
<keyword evidence="6" id="KW-0547">Nucleotide-binding</keyword>
<evidence type="ECO:0000313" key="10">
    <source>
        <dbReference type="EMBL" id="QRN92138.1"/>
    </source>
</evidence>
<dbReference type="AlphaFoldDB" id="A0A1X0TQ52"/>
<dbReference type="GO" id="GO:0070681">
    <property type="term" value="P:glutaminyl-tRNAGln biosynthesis via transamidation"/>
    <property type="evidence" value="ECO:0007669"/>
    <property type="project" value="TreeGrafter"/>
</dbReference>
<organism evidence="10 12">
    <name type="scientific">Mammaliicoccus sciuri</name>
    <name type="common">Staphylococcus sciuri</name>
    <dbReference type="NCBI Taxonomy" id="1296"/>
    <lineage>
        <taxon>Bacteria</taxon>
        <taxon>Bacillati</taxon>
        <taxon>Bacillota</taxon>
        <taxon>Bacilli</taxon>
        <taxon>Bacillales</taxon>
        <taxon>Staphylococcaceae</taxon>
        <taxon>Mammaliicoccus</taxon>
    </lineage>
</organism>
<dbReference type="EMBL" id="CP069389">
    <property type="protein sequence ID" value="QRN92138.1"/>
    <property type="molecule type" value="Genomic_DNA"/>
</dbReference>
<dbReference type="KEGG" id="sscu:CEP64_03540"/>
<comment type="function">
    <text evidence="3 6">Allows the formation of correctly charged Asn-tRNA(Asn) or Gln-tRNA(Gln) through the transamidation of misacylated Asp-tRNA(Asn) or Glu-tRNA(Gln) in organisms which lack either or both of asparaginyl-tRNA or glutaminyl-tRNA synthetases. The reaction takes place in the presence of glutamine and ATP through an activated phospho-Asp-tRNA(Asn) or phospho-Glu-tRNA(Gln).</text>
</comment>
<dbReference type="EMBL" id="JAPNQM010000009">
    <property type="protein sequence ID" value="MDL0117838.1"/>
    <property type="molecule type" value="Genomic_DNA"/>
</dbReference>
<evidence type="ECO:0000313" key="11">
    <source>
        <dbReference type="Proteomes" id="UP000197058"/>
    </source>
</evidence>
<dbReference type="Gene3D" id="1.10.20.60">
    <property type="entry name" value="Glu-tRNAGln amidotransferase C subunit, N-terminal domain"/>
    <property type="match status" value="1"/>
</dbReference>
<evidence type="ECO:0000256" key="1">
    <source>
        <dbReference type="ARBA" id="ARBA00010757"/>
    </source>
</evidence>
<dbReference type="EMBL" id="CP022046">
    <property type="protein sequence ID" value="ASE33704.1"/>
    <property type="molecule type" value="Genomic_DNA"/>
</dbReference>
<accession>A0A1X0TQ52</accession>
<evidence type="ECO:0000313" key="13">
    <source>
        <dbReference type="Proteomes" id="UP001176210"/>
    </source>
</evidence>
<dbReference type="Proteomes" id="UP001204068">
    <property type="component" value="Unassembled WGS sequence"/>
</dbReference>
<dbReference type="PANTHER" id="PTHR15004">
    <property type="entry name" value="GLUTAMYL-TRNA(GLN) AMIDOTRANSFERASE SUBUNIT C, MITOCHONDRIAL"/>
    <property type="match status" value="1"/>
</dbReference>
<name>A0A1X0TQ52_MAMSC</name>
<reference evidence="9" key="6">
    <citation type="journal article" date="2023" name="Vet. Microbiol.">
        <title>Emergence of livestock-associated Mammaliicoccus sciuri ST71 co-harbouring mecA and mecC genes in Brazil.</title>
        <authorList>
            <person name="de Moura G.S."/>
            <person name="de Carvalho E."/>
            <person name="Ramos Sanchez E.M."/>
            <person name="Sellera F.P."/>
            <person name="Marques M.F.S."/>
            <person name="Heinemann M.B."/>
            <person name="De Vliegher S."/>
            <person name="Souza F.N."/>
            <person name="Mota R.A."/>
        </authorList>
    </citation>
    <scope>NUCLEOTIDE SEQUENCE</scope>
    <source>
        <strain evidence="9">BR656</strain>
    </source>
</reference>
<proteinExistence type="inferred from homology"/>
<dbReference type="Proteomes" id="UP001176210">
    <property type="component" value="Unassembled WGS sequence"/>
</dbReference>
<dbReference type="Proteomes" id="UP000640299">
    <property type="component" value="Chromosome"/>
</dbReference>
<evidence type="ECO:0000256" key="3">
    <source>
        <dbReference type="ARBA" id="ARBA00024799"/>
    </source>
</evidence>
<comment type="catalytic activity">
    <reaction evidence="4 6">
        <text>L-aspartyl-tRNA(Asn) + L-glutamine + ATP + H2O = L-asparaginyl-tRNA(Asn) + L-glutamate + ADP + phosphate + 2 H(+)</text>
        <dbReference type="Rhea" id="RHEA:14513"/>
        <dbReference type="Rhea" id="RHEA-COMP:9674"/>
        <dbReference type="Rhea" id="RHEA-COMP:9677"/>
        <dbReference type="ChEBI" id="CHEBI:15377"/>
        <dbReference type="ChEBI" id="CHEBI:15378"/>
        <dbReference type="ChEBI" id="CHEBI:29985"/>
        <dbReference type="ChEBI" id="CHEBI:30616"/>
        <dbReference type="ChEBI" id="CHEBI:43474"/>
        <dbReference type="ChEBI" id="CHEBI:58359"/>
        <dbReference type="ChEBI" id="CHEBI:78515"/>
        <dbReference type="ChEBI" id="CHEBI:78516"/>
        <dbReference type="ChEBI" id="CHEBI:456216"/>
    </reaction>
</comment>
<dbReference type="GeneID" id="48592341"/>
<protein>
    <recommendedName>
        <fullName evidence="6">Aspartyl/glutamyl-tRNA(Asn/Gln) amidotransferase subunit C</fullName>
        <shortName evidence="6">Asp/Glu-ADT subunit C</shortName>
        <ecNumber evidence="6">6.3.5.-</ecNumber>
    </recommendedName>
</protein>
<evidence type="ECO:0000256" key="6">
    <source>
        <dbReference type="HAMAP-Rule" id="MF_00122"/>
    </source>
</evidence>
<dbReference type="Pfam" id="PF02686">
    <property type="entry name" value="GatC"/>
    <property type="match status" value="1"/>
</dbReference>
<dbReference type="PANTHER" id="PTHR15004:SF0">
    <property type="entry name" value="GLUTAMYL-TRNA(GLN) AMIDOTRANSFERASE SUBUNIT C, MITOCHONDRIAL"/>
    <property type="match status" value="1"/>
</dbReference>
<dbReference type="eggNOG" id="COG0721">
    <property type="taxonomic scope" value="Bacteria"/>
</dbReference>